<accession>A0A0S3RM70</accession>
<name>A0A0S3RM70_PHAAN</name>
<dbReference type="PANTHER" id="PTHR11439:SF515">
    <property type="entry name" value="GAG-POL POLYPROTEIN"/>
    <property type="match status" value="1"/>
</dbReference>
<dbReference type="Proteomes" id="UP000291084">
    <property type="component" value="Chromosome 3"/>
</dbReference>
<dbReference type="AlphaFoldDB" id="A0A0S3RM70"/>
<dbReference type="EMBL" id="AP015036">
    <property type="protein sequence ID" value="BAT81652.1"/>
    <property type="molecule type" value="Genomic_DNA"/>
</dbReference>
<gene>
    <name evidence="1" type="primary">Vigan.03G143300</name>
    <name evidence="1" type="ORF">VIGAN_03143300</name>
</gene>
<evidence type="ECO:0000313" key="2">
    <source>
        <dbReference type="Proteomes" id="UP000291084"/>
    </source>
</evidence>
<keyword evidence="2" id="KW-1185">Reference proteome</keyword>
<evidence type="ECO:0000313" key="1">
    <source>
        <dbReference type="EMBL" id="BAT81652.1"/>
    </source>
</evidence>
<proteinExistence type="predicted"/>
<organism evidence="1 2">
    <name type="scientific">Vigna angularis var. angularis</name>
    <dbReference type="NCBI Taxonomy" id="157739"/>
    <lineage>
        <taxon>Eukaryota</taxon>
        <taxon>Viridiplantae</taxon>
        <taxon>Streptophyta</taxon>
        <taxon>Embryophyta</taxon>
        <taxon>Tracheophyta</taxon>
        <taxon>Spermatophyta</taxon>
        <taxon>Magnoliopsida</taxon>
        <taxon>eudicotyledons</taxon>
        <taxon>Gunneridae</taxon>
        <taxon>Pentapetalae</taxon>
        <taxon>rosids</taxon>
        <taxon>fabids</taxon>
        <taxon>Fabales</taxon>
        <taxon>Fabaceae</taxon>
        <taxon>Papilionoideae</taxon>
        <taxon>50 kb inversion clade</taxon>
        <taxon>NPAAA clade</taxon>
        <taxon>indigoferoid/millettioid clade</taxon>
        <taxon>Phaseoleae</taxon>
        <taxon>Vigna</taxon>
    </lineage>
</organism>
<dbReference type="CDD" id="cd09272">
    <property type="entry name" value="RNase_HI_RT_Ty1"/>
    <property type="match status" value="1"/>
</dbReference>
<protein>
    <recommendedName>
        <fullName evidence="3">Reverse transcriptase Ty1/copia-type domain-containing protein</fullName>
    </recommendedName>
</protein>
<evidence type="ECO:0008006" key="3">
    <source>
        <dbReference type="Google" id="ProtNLM"/>
    </source>
</evidence>
<dbReference type="PANTHER" id="PTHR11439">
    <property type="entry name" value="GAG-POL-RELATED RETROTRANSPOSON"/>
    <property type="match status" value="1"/>
</dbReference>
<sequence>MFMLNGSPISWCSKKQPVVALSSCEAEYIAGSYVACQGIWLEEVLRELMIPVKAPLQLKIDNVSIINLSKNPVSHDKSKHIDVRYHFLRDMVNKCRIELVYCNTETQLADGFTKAVKIERFEWLRKEIGVRSICEC</sequence>
<reference evidence="1 2" key="1">
    <citation type="journal article" date="2015" name="Sci. Rep.">
        <title>The power of single molecule real-time sequencing technology in the de novo assembly of a eukaryotic genome.</title>
        <authorList>
            <person name="Sakai H."/>
            <person name="Naito K."/>
            <person name="Ogiso-Tanaka E."/>
            <person name="Takahashi Y."/>
            <person name="Iseki K."/>
            <person name="Muto C."/>
            <person name="Satou K."/>
            <person name="Teruya K."/>
            <person name="Shiroma A."/>
            <person name="Shimoji M."/>
            <person name="Hirano T."/>
            <person name="Itoh T."/>
            <person name="Kaga A."/>
            <person name="Tomooka N."/>
        </authorList>
    </citation>
    <scope>NUCLEOTIDE SEQUENCE [LARGE SCALE GENOMIC DNA]</scope>
    <source>
        <strain evidence="2">cv. Shumari</strain>
    </source>
</reference>